<comment type="caution">
    <text evidence="9">The sequence shown here is derived from an EMBL/GenBank/DDBJ whole genome shotgun (WGS) entry which is preliminary data.</text>
</comment>
<keyword evidence="10" id="KW-1185">Reference proteome</keyword>
<evidence type="ECO:0000313" key="9">
    <source>
        <dbReference type="EMBL" id="MCF4007295.1"/>
    </source>
</evidence>
<keyword evidence="3" id="KW-0813">Transport</keyword>
<dbReference type="GO" id="GO:0005886">
    <property type="term" value="C:plasma membrane"/>
    <property type="evidence" value="ECO:0007669"/>
    <property type="project" value="TreeGrafter"/>
</dbReference>
<feature type="transmembrane region" description="Helical" evidence="8">
    <location>
        <begin position="151"/>
        <end position="174"/>
    </location>
</feature>
<feature type="transmembrane region" description="Helical" evidence="8">
    <location>
        <begin position="264"/>
        <end position="284"/>
    </location>
</feature>
<dbReference type="Proteomes" id="UP001139336">
    <property type="component" value="Unassembled WGS sequence"/>
</dbReference>
<feature type="transmembrane region" description="Helical" evidence="8">
    <location>
        <begin position="6"/>
        <end position="23"/>
    </location>
</feature>
<feature type="transmembrane region" description="Helical" evidence="8">
    <location>
        <begin position="220"/>
        <end position="243"/>
    </location>
</feature>
<comment type="similarity">
    <text evidence="2 7">Belongs to the sodium:solute symporter (SSF) (TC 2.A.21) family.</text>
</comment>
<dbReference type="PANTHER" id="PTHR48086">
    <property type="entry name" value="SODIUM/PROLINE SYMPORTER-RELATED"/>
    <property type="match status" value="1"/>
</dbReference>
<dbReference type="EMBL" id="JAKGSI010000004">
    <property type="protein sequence ID" value="MCF4007295.1"/>
    <property type="molecule type" value="Genomic_DNA"/>
</dbReference>
<keyword evidence="5 8" id="KW-1133">Transmembrane helix</keyword>
<organism evidence="9 10">
    <name type="scientific">Corynebacterium uropygiale</name>
    <dbReference type="NCBI Taxonomy" id="1775911"/>
    <lineage>
        <taxon>Bacteria</taxon>
        <taxon>Bacillati</taxon>
        <taxon>Actinomycetota</taxon>
        <taxon>Actinomycetes</taxon>
        <taxon>Mycobacteriales</taxon>
        <taxon>Corynebacteriaceae</taxon>
        <taxon>Corynebacterium</taxon>
    </lineage>
</organism>
<dbReference type="InterPro" id="IPR001734">
    <property type="entry name" value="Na/solute_symporter"/>
</dbReference>
<protein>
    <submittedName>
        <fullName evidence="9">Sodium:solute symporter</fullName>
    </submittedName>
</protein>
<feature type="transmembrane region" description="Helical" evidence="8">
    <location>
        <begin position="403"/>
        <end position="425"/>
    </location>
</feature>
<feature type="transmembrane region" description="Helical" evidence="8">
    <location>
        <begin position="116"/>
        <end position="145"/>
    </location>
</feature>
<gene>
    <name evidence="9" type="ORF">L1O03_08920</name>
</gene>
<dbReference type="GO" id="GO:0022857">
    <property type="term" value="F:transmembrane transporter activity"/>
    <property type="evidence" value="ECO:0007669"/>
    <property type="project" value="InterPro"/>
</dbReference>
<feature type="transmembrane region" description="Helical" evidence="8">
    <location>
        <begin position="467"/>
        <end position="487"/>
    </location>
</feature>
<proteinExistence type="inferred from homology"/>
<dbReference type="RefSeq" id="WP_236119434.1">
    <property type="nucleotide sequence ID" value="NZ_JAKGSI010000004.1"/>
</dbReference>
<dbReference type="Pfam" id="PF00474">
    <property type="entry name" value="SSF"/>
    <property type="match status" value="1"/>
</dbReference>
<dbReference type="PANTHER" id="PTHR48086:SF7">
    <property type="entry name" value="SODIUM-SOLUTE SYMPORTER-RELATED"/>
    <property type="match status" value="1"/>
</dbReference>
<dbReference type="InterPro" id="IPR038377">
    <property type="entry name" value="Na/Glc_symporter_sf"/>
</dbReference>
<feature type="transmembrane region" description="Helical" evidence="8">
    <location>
        <begin position="381"/>
        <end position="397"/>
    </location>
</feature>
<sequence length="507" mass="52982">MNWLNALVIILYLCAMLLFGIWGRKKTADASDYLVAGRRLGGLMYTGTMSAVVLGGAAAVGGVGLGYTYGLSGAWLVTAIGLGVLLLSAIFAPIIQRLKIYTVTQMLTLRYGTESTQAASIIMLAYTLMLAATSTGAYASIFVVLFGWERWVSVLVGGSVVLIYAVVGGMWSITLADMAQFLLMTLGTFGLMLPIALHRAGGWGGLHARLDAEFFSFTGIGAQSIITYFVVYTLGLLIGQDIWQRVFTARTPGVARWGGTASGLYCIVFGVVGAIIGMATRVVIPGIESKDDVFARVASDLLPVGLGGVALAAGVAAMMSTASGGLIAAATVARADVLPLLQKMLRQRHPHRLSAYEAASQADSAVSAAHNAEEDVHSHRGWVLGLGVVVLLLSLAVPDVVAALTIAYDILVGGLFVAIIGGLVWQRATGTAALWSMIVGSVGTLATMAVLEAQASERFAGIYANEPIYVGLVASAVVFVVVSLASAPTDPEVLRAWKERSHTPAAP</sequence>
<evidence type="ECO:0000256" key="2">
    <source>
        <dbReference type="ARBA" id="ARBA00006434"/>
    </source>
</evidence>
<dbReference type="AlphaFoldDB" id="A0A9X1TYH4"/>
<evidence type="ECO:0000256" key="7">
    <source>
        <dbReference type="RuleBase" id="RU362091"/>
    </source>
</evidence>
<evidence type="ECO:0000256" key="1">
    <source>
        <dbReference type="ARBA" id="ARBA00004141"/>
    </source>
</evidence>
<evidence type="ECO:0000313" key="10">
    <source>
        <dbReference type="Proteomes" id="UP001139336"/>
    </source>
</evidence>
<feature type="transmembrane region" description="Helical" evidence="8">
    <location>
        <begin position="73"/>
        <end position="95"/>
    </location>
</feature>
<evidence type="ECO:0000256" key="4">
    <source>
        <dbReference type="ARBA" id="ARBA00022692"/>
    </source>
</evidence>
<feature type="transmembrane region" description="Helical" evidence="8">
    <location>
        <begin position="432"/>
        <end position="455"/>
    </location>
</feature>
<feature type="transmembrane region" description="Helical" evidence="8">
    <location>
        <begin position="304"/>
        <end position="333"/>
    </location>
</feature>
<evidence type="ECO:0000256" key="3">
    <source>
        <dbReference type="ARBA" id="ARBA00022448"/>
    </source>
</evidence>
<dbReference type="InterPro" id="IPR050277">
    <property type="entry name" value="Sodium:Solute_Symporter"/>
</dbReference>
<name>A0A9X1TYH4_9CORY</name>
<keyword evidence="6 8" id="KW-0472">Membrane</keyword>
<reference evidence="9" key="1">
    <citation type="submission" date="2022-01" db="EMBL/GenBank/DDBJ databases">
        <title>Corynebacterium sp. nov isolated from isolated from the feces of the greater white-fronted geese (Anser albifrons) at Poyang Lake, PR China.</title>
        <authorList>
            <person name="Liu Q."/>
        </authorList>
    </citation>
    <scope>NUCLEOTIDE SEQUENCE</scope>
    <source>
        <strain evidence="9">JCM 32435</strain>
    </source>
</reference>
<keyword evidence="4 8" id="KW-0812">Transmembrane</keyword>
<dbReference type="PROSITE" id="PS50283">
    <property type="entry name" value="NA_SOLUT_SYMP_3"/>
    <property type="match status" value="1"/>
</dbReference>
<comment type="subcellular location">
    <subcellularLocation>
        <location evidence="1">Membrane</location>
        <topology evidence="1">Multi-pass membrane protein</topology>
    </subcellularLocation>
</comment>
<feature type="transmembrane region" description="Helical" evidence="8">
    <location>
        <begin position="43"/>
        <end position="67"/>
    </location>
</feature>
<dbReference type="Gene3D" id="1.20.1730.10">
    <property type="entry name" value="Sodium/glucose cotransporter"/>
    <property type="match status" value="1"/>
</dbReference>
<evidence type="ECO:0000256" key="8">
    <source>
        <dbReference type="SAM" id="Phobius"/>
    </source>
</evidence>
<feature type="transmembrane region" description="Helical" evidence="8">
    <location>
        <begin position="181"/>
        <end position="200"/>
    </location>
</feature>
<accession>A0A9X1TYH4</accession>
<evidence type="ECO:0000256" key="5">
    <source>
        <dbReference type="ARBA" id="ARBA00022989"/>
    </source>
</evidence>
<evidence type="ECO:0000256" key="6">
    <source>
        <dbReference type="ARBA" id="ARBA00023136"/>
    </source>
</evidence>